<dbReference type="EC" id="1.1.1.133" evidence="2"/>
<evidence type="ECO:0000256" key="1">
    <source>
        <dbReference type="ARBA" id="ARBA00010944"/>
    </source>
</evidence>
<dbReference type="Gene3D" id="3.40.50.720">
    <property type="entry name" value="NAD(P)-binding Rossmann-like Domain"/>
    <property type="match status" value="1"/>
</dbReference>
<comment type="function">
    <text evidence="2">Catalyzes the reduction of dTDP-6-deoxy-L-lyxo-4-hexulose to yield dTDP-L-rhamnose.</text>
</comment>
<organism evidence="4 5">
    <name type="scientific">Bianquea renquensis</name>
    <dbReference type="NCBI Taxonomy" id="2763661"/>
    <lineage>
        <taxon>Bacteria</taxon>
        <taxon>Bacillati</taxon>
        <taxon>Bacillota</taxon>
        <taxon>Clostridia</taxon>
        <taxon>Eubacteriales</taxon>
        <taxon>Bianqueaceae</taxon>
        <taxon>Bianquea</taxon>
    </lineage>
</organism>
<dbReference type="InterPro" id="IPR036291">
    <property type="entry name" value="NAD(P)-bd_dom_sf"/>
</dbReference>
<accession>A0A926DRC5</accession>
<evidence type="ECO:0000313" key="4">
    <source>
        <dbReference type="EMBL" id="MBC8542392.1"/>
    </source>
</evidence>
<proteinExistence type="inferred from homology"/>
<keyword evidence="2" id="KW-0560">Oxidoreductase</keyword>
<comment type="similarity">
    <text evidence="1 2">Belongs to the dTDP-4-dehydrorhamnose reductase family.</text>
</comment>
<dbReference type="SUPFAM" id="SSF51735">
    <property type="entry name" value="NAD(P)-binding Rossmann-fold domains"/>
    <property type="match status" value="1"/>
</dbReference>
<dbReference type="EMBL" id="JACRSQ010000002">
    <property type="protein sequence ID" value="MBC8542392.1"/>
    <property type="molecule type" value="Genomic_DNA"/>
</dbReference>
<dbReference type="InterPro" id="IPR029903">
    <property type="entry name" value="RmlD-like-bd"/>
</dbReference>
<evidence type="ECO:0000313" key="5">
    <source>
        <dbReference type="Proteomes" id="UP000657006"/>
    </source>
</evidence>
<sequence>MKKKKVLVLGSAGMAGHIITLYLNECGYDVTGFSLFENTVYKGIVGDATDSALIKRIVDEGNFDFIINCIGILNQFAESNHPNAILLNSYLPHYLVKLTENMKTRIIHMSTDCVFSGDRGGYKKDDVRDGQTFYDRTKALGEIEDDKNVTLRNSIVGPDINEKGIGLLNWFMQQENSINGYTRAVWTGQTTLQLAKTMDAVMQNGATGLYNSVPECSITKYELLRLFNHYLRNDALTINPVDGTCLDKSLVSTPFEFGYTIPTYEVMVKEMADWIFAHKELYPHYTL</sequence>
<reference evidence="4" key="1">
    <citation type="submission" date="2020-08" db="EMBL/GenBank/DDBJ databases">
        <title>Genome public.</title>
        <authorList>
            <person name="Liu C."/>
            <person name="Sun Q."/>
        </authorList>
    </citation>
    <scope>NUCLEOTIDE SEQUENCE</scope>
    <source>
        <strain evidence="4">NSJ-32</strain>
    </source>
</reference>
<dbReference type="RefSeq" id="WP_249289258.1">
    <property type="nucleotide sequence ID" value="NZ_JACRSQ010000002.1"/>
</dbReference>
<dbReference type="AlphaFoldDB" id="A0A926DRC5"/>
<name>A0A926DRC5_9FIRM</name>
<dbReference type="GO" id="GO:0008831">
    <property type="term" value="F:dTDP-4-dehydrorhamnose reductase activity"/>
    <property type="evidence" value="ECO:0007669"/>
    <property type="project" value="UniProtKB-EC"/>
</dbReference>
<dbReference type="Proteomes" id="UP000657006">
    <property type="component" value="Unassembled WGS sequence"/>
</dbReference>
<keyword evidence="5" id="KW-1185">Reference proteome</keyword>
<evidence type="ECO:0000259" key="3">
    <source>
        <dbReference type="Pfam" id="PF04321"/>
    </source>
</evidence>
<gene>
    <name evidence="4" type="ORF">H8730_02375</name>
</gene>
<dbReference type="PANTHER" id="PTHR10491:SF4">
    <property type="entry name" value="METHIONINE ADENOSYLTRANSFERASE 2 SUBUNIT BETA"/>
    <property type="match status" value="1"/>
</dbReference>
<dbReference type="GO" id="GO:0019305">
    <property type="term" value="P:dTDP-rhamnose biosynthetic process"/>
    <property type="evidence" value="ECO:0007669"/>
    <property type="project" value="TreeGrafter"/>
</dbReference>
<dbReference type="PANTHER" id="PTHR10491">
    <property type="entry name" value="DTDP-4-DEHYDRORHAMNOSE REDUCTASE"/>
    <property type="match status" value="1"/>
</dbReference>
<evidence type="ECO:0000256" key="2">
    <source>
        <dbReference type="RuleBase" id="RU364082"/>
    </source>
</evidence>
<dbReference type="Pfam" id="PF04321">
    <property type="entry name" value="RmlD_sub_bind"/>
    <property type="match status" value="1"/>
</dbReference>
<comment type="caution">
    <text evidence="4">The sequence shown here is derived from an EMBL/GenBank/DDBJ whole genome shotgun (WGS) entry which is preliminary data.</text>
</comment>
<comment type="pathway">
    <text evidence="2">Carbohydrate biosynthesis; dTDP-L-rhamnose biosynthesis.</text>
</comment>
<dbReference type="GO" id="GO:0005829">
    <property type="term" value="C:cytosol"/>
    <property type="evidence" value="ECO:0007669"/>
    <property type="project" value="TreeGrafter"/>
</dbReference>
<keyword evidence="2" id="KW-0521">NADP</keyword>
<dbReference type="InterPro" id="IPR005913">
    <property type="entry name" value="dTDP_dehydrorham_reduct"/>
</dbReference>
<feature type="domain" description="RmlD-like substrate binding" evidence="3">
    <location>
        <begin position="5"/>
        <end position="143"/>
    </location>
</feature>
<protein>
    <recommendedName>
        <fullName evidence="2">dTDP-4-dehydrorhamnose reductase</fullName>
        <ecNumber evidence="2">1.1.1.133</ecNumber>
    </recommendedName>
</protein>